<dbReference type="Proteomes" id="UP001231109">
    <property type="component" value="Unassembled WGS sequence"/>
</dbReference>
<evidence type="ECO:0000313" key="1">
    <source>
        <dbReference type="EMBL" id="MDP5138378.1"/>
    </source>
</evidence>
<proteinExistence type="predicted"/>
<protein>
    <submittedName>
        <fullName evidence="1">Uncharacterized protein</fullName>
    </submittedName>
</protein>
<organism evidence="1 2">
    <name type="scientific">Rheinheimera baltica</name>
    <dbReference type="NCBI Taxonomy" id="67576"/>
    <lineage>
        <taxon>Bacteria</taxon>
        <taxon>Pseudomonadati</taxon>
        <taxon>Pseudomonadota</taxon>
        <taxon>Gammaproteobacteria</taxon>
        <taxon>Chromatiales</taxon>
        <taxon>Chromatiaceae</taxon>
        <taxon>Rheinheimera</taxon>
    </lineage>
</organism>
<name>A0ABT9I5N0_9GAMM</name>
<sequence length="72" mass="8456">MPLLLQCKLANSDKAFDRGFISFADSGEILIAEALERPEVLGIRHGMRLEVRPQNLKYLHYHRELYQQRFVL</sequence>
<keyword evidence="2" id="KW-1185">Reference proteome</keyword>
<dbReference type="RefSeq" id="WP_305977516.1">
    <property type="nucleotide sequence ID" value="NZ_JAPJDZ010000145.1"/>
</dbReference>
<accession>A0ABT9I5N0</accession>
<gene>
    <name evidence="1" type="ORF">ORJ04_20730</name>
</gene>
<comment type="caution">
    <text evidence="1">The sequence shown here is derived from an EMBL/GenBank/DDBJ whole genome shotgun (WGS) entry which is preliminary data.</text>
</comment>
<reference evidence="1 2" key="1">
    <citation type="submission" date="2022-11" db="EMBL/GenBank/DDBJ databases">
        <title>Viruses from the air-sea interface of a natural surface slick.</title>
        <authorList>
            <person name="Rahlff J."/>
            <person name="Holmfeldt K."/>
        </authorList>
    </citation>
    <scope>NUCLEOTIDE SEQUENCE [LARGE SCALE GENOMIC DNA]</scope>
    <source>
        <strain evidence="1 2">SMS4</strain>
    </source>
</reference>
<dbReference type="EMBL" id="JAPJDZ010000145">
    <property type="protein sequence ID" value="MDP5138378.1"/>
    <property type="molecule type" value="Genomic_DNA"/>
</dbReference>
<evidence type="ECO:0000313" key="2">
    <source>
        <dbReference type="Proteomes" id="UP001231109"/>
    </source>
</evidence>